<feature type="chain" id="PRO_5043403513" description="DUF3558 domain-containing protein" evidence="2">
    <location>
        <begin position="23"/>
        <end position="268"/>
    </location>
</feature>
<accession>A0AAU8DMK2</accession>
<name>A0AAU8DMK2_9ACTN</name>
<keyword evidence="2" id="KW-0732">Signal</keyword>
<protein>
    <recommendedName>
        <fullName evidence="4">DUF3558 domain-containing protein</fullName>
    </recommendedName>
</protein>
<dbReference type="PROSITE" id="PS51257">
    <property type="entry name" value="PROKAR_LIPOPROTEIN"/>
    <property type="match status" value="1"/>
</dbReference>
<feature type="compositionally biased region" description="Polar residues" evidence="1">
    <location>
        <begin position="44"/>
        <end position="65"/>
    </location>
</feature>
<feature type="compositionally biased region" description="Low complexity" evidence="1">
    <location>
        <begin position="71"/>
        <end position="85"/>
    </location>
</feature>
<reference evidence="3" key="1">
    <citation type="submission" date="2024-05" db="EMBL/GenBank/DDBJ databases">
        <authorList>
            <person name="Cai S.Y."/>
            <person name="Jin L.M."/>
            <person name="Li H.R."/>
        </authorList>
    </citation>
    <scope>NUCLEOTIDE SEQUENCE</scope>
    <source>
        <strain evidence="3">A5-74</strain>
    </source>
</reference>
<feature type="signal peptide" evidence="2">
    <location>
        <begin position="1"/>
        <end position="22"/>
    </location>
</feature>
<dbReference type="AlphaFoldDB" id="A0AAU8DMK2"/>
<evidence type="ECO:0000256" key="1">
    <source>
        <dbReference type="SAM" id="MobiDB-lite"/>
    </source>
</evidence>
<feature type="compositionally biased region" description="Low complexity" evidence="1">
    <location>
        <begin position="119"/>
        <end position="132"/>
    </location>
</feature>
<feature type="compositionally biased region" description="Gly residues" evidence="1">
    <location>
        <begin position="32"/>
        <end position="42"/>
    </location>
</feature>
<sequence>MKTDWKRSMAVLLGTGVIALTAACGSEVSGTAQGGIPAGAGVGSAQQGTTTGESSDEVTISSSEQEPAPATSVADPPTSPDPTSDGGQTGGANSAAPNSVTPQPVTPQQSETTSPGDESSAPAPTSSSSSASAEEYAFLKDYCLLMPKSYTTGLQKDTTRKPELSCTYRAPESSKTYRAVTVTGGFAFSDNELNQSYNVDAAKVKIDGRDGYTWTNSSKSLYSATFNLPEPDGGEMSILVIVSDDTSLAEMKKKALALAAEVSEEVPR</sequence>
<evidence type="ECO:0008006" key="4">
    <source>
        <dbReference type="Google" id="ProtNLM"/>
    </source>
</evidence>
<proteinExistence type="predicted"/>
<organism evidence="3">
    <name type="scientific">Nakamurella sp. A5-74</name>
    <dbReference type="NCBI Taxonomy" id="3158264"/>
    <lineage>
        <taxon>Bacteria</taxon>
        <taxon>Bacillati</taxon>
        <taxon>Actinomycetota</taxon>
        <taxon>Actinomycetes</taxon>
        <taxon>Nakamurellales</taxon>
        <taxon>Nakamurellaceae</taxon>
        <taxon>Nakamurella</taxon>
    </lineage>
</organism>
<feature type="region of interest" description="Disordered" evidence="1">
    <location>
        <begin position="28"/>
        <end position="132"/>
    </location>
</feature>
<gene>
    <name evidence="3" type="ORF">ABLG96_19715</name>
</gene>
<dbReference type="EMBL" id="CP159218">
    <property type="protein sequence ID" value="XCG63398.1"/>
    <property type="molecule type" value="Genomic_DNA"/>
</dbReference>
<evidence type="ECO:0000313" key="3">
    <source>
        <dbReference type="EMBL" id="XCG63398.1"/>
    </source>
</evidence>
<dbReference type="RefSeq" id="WP_353649013.1">
    <property type="nucleotide sequence ID" value="NZ_CP159218.1"/>
</dbReference>
<feature type="compositionally biased region" description="Polar residues" evidence="1">
    <location>
        <begin position="91"/>
        <end position="117"/>
    </location>
</feature>
<evidence type="ECO:0000256" key="2">
    <source>
        <dbReference type="SAM" id="SignalP"/>
    </source>
</evidence>